<feature type="compositionally biased region" description="Basic and acidic residues" evidence="1">
    <location>
        <begin position="82"/>
        <end position="93"/>
    </location>
</feature>
<reference evidence="3" key="1">
    <citation type="journal article" date="2019" name="Int. J. Syst. Evol. Microbiol.">
        <title>The Global Catalogue of Microorganisms (GCM) 10K type strain sequencing project: providing services to taxonomists for standard genome sequencing and annotation.</title>
        <authorList>
            <consortium name="The Broad Institute Genomics Platform"/>
            <consortium name="The Broad Institute Genome Sequencing Center for Infectious Disease"/>
            <person name="Wu L."/>
            <person name="Ma J."/>
        </authorList>
    </citation>
    <scope>NUCLEOTIDE SEQUENCE [LARGE SCALE GENOMIC DNA]</scope>
    <source>
        <strain evidence="3">CGMCC 1.18437</strain>
    </source>
</reference>
<organism evidence="2 3">
    <name type="scientific">Deinococcus metalli</name>
    <dbReference type="NCBI Taxonomy" id="1141878"/>
    <lineage>
        <taxon>Bacteria</taxon>
        <taxon>Thermotogati</taxon>
        <taxon>Deinococcota</taxon>
        <taxon>Deinococci</taxon>
        <taxon>Deinococcales</taxon>
        <taxon>Deinococcaceae</taxon>
        <taxon>Deinococcus</taxon>
    </lineage>
</organism>
<sequence length="102" mass="10806">MDLDLAFLEEALGGARFLAPARAEDLHLKVGHEASDGKGAQHPGHPNGREEERGWAARSGAAAGAVPGVAEWSRVHPMGEVYRPRAEEFDRKNPVTGGARGA</sequence>
<dbReference type="EMBL" id="BNAJ01000005">
    <property type="protein sequence ID" value="GHF46792.1"/>
    <property type="molecule type" value="Genomic_DNA"/>
</dbReference>
<name>A0ABQ3JMY1_9DEIO</name>
<dbReference type="Proteomes" id="UP000619376">
    <property type="component" value="Unassembled WGS sequence"/>
</dbReference>
<comment type="caution">
    <text evidence="2">The sequence shown here is derived from an EMBL/GenBank/DDBJ whole genome shotgun (WGS) entry which is preliminary data.</text>
</comment>
<proteinExistence type="predicted"/>
<accession>A0ABQ3JMY1</accession>
<keyword evidence="3" id="KW-1185">Reference proteome</keyword>
<evidence type="ECO:0000256" key="1">
    <source>
        <dbReference type="SAM" id="MobiDB-lite"/>
    </source>
</evidence>
<feature type="region of interest" description="Disordered" evidence="1">
    <location>
        <begin position="30"/>
        <end position="62"/>
    </location>
</feature>
<gene>
    <name evidence="2" type="ORF">GCM10017781_24080</name>
</gene>
<evidence type="ECO:0000313" key="2">
    <source>
        <dbReference type="EMBL" id="GHF46792.1"/>
    </source>
</evidence>
<feature type="region of interest" description="Disordered" evidence="1">
    <location>
        <begin position="80"/>
        <end position="102"/>
    </location>
</feature>
<protein>
    <submittedName>
        <fullName evidence="2">Uncharacterized protein</fullName>
    </submittedName>
</protein>
<evidence type="ECO:0000313" key="3">
    <source>
        <dbReference type="Proteomes" id="UP000619376"/>
    </source>
</evidence>